<name>A0A401H165_9APHY</name>
<gene>
    <name evidence="2" type="ORF">SCP_1203500</name>
</gene>
<keyword evidence="1" id="KW-0472">Membrane</keyword>
<dbReference type="RefSeq" id="XP_027619033.1">
    <property type="nucleotide sequence ID" value="XM_027763232.1"/>
</dbReference>
<accession>A0A401H165</accession>
<keyword evidence="1" id="KW-0812">Transmembrane</keyword>
<keyword evidence="3" id="KW-1185">Reference proteome</keyword>
<reference evidence="2 3" key="1">
    <citation type="journal article" date="2018" name="Sci. Rep.">
        <title>Genome sequence of the cauliflower mushroom Sparassis crispa (Hanabiratake) and its association with beneficial usage.</title>
        <authorList>
            <person name="Kiyama R."/>
            <person name="Furutani Y."/>
            <person name="Kawaguchi K."/>
            <person name="Nakanishi T."/>
        </authorList>
    </citation>
    <scope>NUCLEOTIDE SEQUENCE [LARGE SCALE GENOMIC DNA]</scope>
</reference>
<comment type="caution">
    <text evidence="2">The sequence shown here is derived from an EMBL/GenBank/DDBJ whole genome shotgun (WGS) entry which is preliminary data.</text>
</comment>
<evidence type="ECO:0000313" key="2">
    <source>
        <dbReference type="EMBL" id="GBE88120.1"/>
    </source>
</evidence>
<evidence type="ECO:0000313" key="3">
    <source>
        <dbReference type="Proteomes" id="UP000287166"/>
    </source>
</evidence>
<proteinExistence type="predicted"/>
<dbReference type="EMBL" id="BFAD01000012">
    <property type="protein sequence ID" value="GBE88120.1"/>
    <property type="molecule type" value="Genomic_DNA"/>
</dbReference>
<evidence type="ECO:0000256" key="1">
    <source>
        <dbReference type="SAM" id="Phobius"/>
    </source>
</evidence>
<feature type="transmembrane region" description="Helical" evidence="1">
    <location>
        <begin position="56"/>
        <end position="73"/>
    </location>
</feature>
<dbReference type="InParanoid" id="A0A401H165"/>
<sequence length="98" mass="10549">MFLSGTPAVVNPLLDEHGDAVEVAEDLELDVARPSCVVPRNKGGEPAHDDFHAVDWFAFMLITASFMICVVFLHDVGGIVVHLAPGEGDGVEKERGQH</sequence>
<keyword evidence="1" id="KW-1133">Transmembrane helix</keyword>
<dbReference type="Proteomes" id="UP000287166">
    <property type="component" value="Unassembled WGS sequence"/>
</dbReference>
<organism evidence="2 3">
    <name type="scientific">Sparassis crispa</name>
    <dbReference type="NCBI Taxonomy" id="139825"/>
    <lineage>
        <taxon>Eukaryota</taxon>
        <taxon>Fungi</taxon>
        <taxon>Dikarya</taxon>
        <taxon>Basidiomycota</taxon>
        <taxon>Agaricomycotina</taxon>
        <taxon>Agaricomycetes</taxon>
        <taxon>Polyporales</taxon>
        <taxon>Sparassidaceae</taxon>
        <taxon>Sparassis</taxon>
    </lineage>
</organism>
<dbReference type="AlphaFoldDB" id="A0A401H165"/>
<dbReference type="GeneID" id="38785037"/>
<protein>
    <submittedName>
        <fullName evidence="2">Uncharacterized protein</fullName>
    </submittedName>
</protein>